<evidence type="ECO:0000256" key="9">
    <source>
        <dbReference type="SAM" id="MobiDB-lite"/>
    </source>
</evidence>
<organism evidence="12 13">
    <name type="scientific">Coemansia brasiliensis</name>
    <dbReference type="NCBI Taxonomy" id="2650707"/>
    <lineage>
        <taxon>Eukaryota</taxon>
        <taxon>Fungi</taxon>
        <taxon>Fungi incertae sedis</taxon>
        <taxon>Zoopagomycota</taxon>
        <taxon>Kickxellomycotina</taxon>
        <taxon>Kickxellomycetes</taxon>
        <taxon>Kickxellales</taxon>
        <taxon>Kickxellaceae</taxon>
        <taxon>Coemansia</taxon>
    </lineage>
</organism>
<comment type="cofactor">
    <cofactor evidence="1 7 8">
        <name>FAD</name>
        <dbReference type="ChEBI" id="CHEBI:57692"/>
    </cofactor>
</comment>
<proteinExistence type="inferred from homology"/>
<evidence type="ECO:0000256" key="6">
    <source>
        <dbReference type="ARBA" id="ARBA00023027"/>
    </source>
</evidence>
<sequence>MLYTPTGFKYSTSNSDAKTEPPTEPCTETNSSKKERPPGTYMIWAMEVIGASAAFLYYLHLYTDLLKPKVKERLNPDKYTPFTLVEREQLTKDTDRFRFRINRPRFDEELEKTVDSIITQGAWALDVKDHLVQTYRTYTPVDYFVSSTVDDERGLREGYCDLVVKRYSNGSLSRFLHSTRVGDTVEIRGPILTWPYEPNKYRRIYMIAGGTGIAPMIQLIDRIIDQDPKTQISLLYGSQSESDIIYRQQLDDLARQQSDRLALTYLVDQGPASSDTQLGRPDARSVSKFVEGFDKSQDVVLVCGPDPMMAAVSGVRPIGPSQGPLSGVLRDLGFSPNNVFKF</sequence>
<comment type="catalytic activity">
    <reaction evidence="8">
        <text>2 Fe(III)-[cytochrome b5] + NADH = 2 Fe(II)-[cytochrome b5] + NAD(+) + H(+)</text>
        <dbReference type="Rhea" id="RHEA:46680"/>
        <dbReference type="Rhea" id="RHEA-COMP:10438"/>
        <dbReference type="Rhea" id="RHEA-COMP:10439"/>
        <dbReference type="ChEBI" id="CHEBI:15378"/>
        <dbReference type="ChEBI" id="CHEBI:29033"/>
        <dbReference type="ChEBI" id="CHEBI:29034"/>
        <dbReference type="ChEBI" id="CHEBI:57540"/>
        <dbReference type="ChEBI" id="CHEBI:57945"/>
        <dbReference type="EC" id="1.6.2.2"/>
    </reaction>
</comment>
<dbReference type="Proteomes" id="UP001139887">
    <property type="component" value="Unassembled WGS sequence"/>
</dbReference>
<evidence type="ECO:0000256" key="8">
    <source>
        <dbReference type="RuleBase" id="RU361226"/>
    </source>
</evidence>
<keyword evidence="5 8" id="KW-0560">Oxidoreductase</keyword>
<dbReference type="PANTHER" id="PTHR19370">
    <property type="entry name" value="NADH-CYTOCHROME B5 REDUCTASE"/>
    <property type="match status" value="1"/>
</dbReference>
<feature type="domain" description="FAD-binding FR-type" evidence="11">
    <location>
        <begin position="77"/>
        <end position="197"/>
    </location>
</feature>
<dbReference type="SUPFAM" id="SSF52343">
    <property type="entry name" value="Ferredoxin reductase-like, C-terminal NADP-linked domain"/>
    <property type="match status" value="1"/>
</dbReference>
<name>A0A9W8IHL6_9FUNG</name>
<dbReference type="Gene3D" id="3.40.50.80">
    <property type="entry name" value="Nucleotide-binding domain of ferredoxin-NADP reductase (FNR) module"/>
    <property type="match status" value="1"/>
</dbReference>
<dbReference type="SUPFAM" id="SSF63380">
    <property type="entry name" value="Riboflavin synthase domain-like"/>
    <property type="match status" value="1"/>
</dbReference>
<dbReference type="EMBL" id="JANBUW010000010">
    <property type="protein sequence ID" value="KAJ2851599.1"/>
    <property type="molecule type" value="Genomic_DNA"/>
</dbReference>
<feature type="region of interest" description="Disordered" evidence="9">
    <location>
        <begin position="1"/>
        <end position="35"/>
    </location>
</feature>
<dbReference type="Pfam" id="PF00970">
    <property type="entry name" value="FAD_binding_6"/>
    <property type="match status" value="1"/>
</dbReference>
<feature type="binding site" evidence="7">
    <location>
        <position position="138"/>
    </location>
    <ligand>
        <name>FAD</name>
        <dbReference type="ChEBI" id="CHEBI:57692"/>
    </ligand>
</feature>
<feature type="binding site" evidence="7">
    <location>
        <position position="165"/>
    </location>
    <ligand>
        <name>FAD</name>
        <dbReference type="ChEBI" id="CHEBI:57692"/>
    </ligand>
</feature>
<keyword evidence="10" id="KW-1133">Transmembrane helix</keyword>
<feature type="binding site" evidence="7">
    <location>
        <position position="136"/>
    </location>
    <ligand>
        <name>FAD</name>
        <dbReference type="ChEBI" id="CHEBI:57692"/>
    </ligand>
</feature>
<evidence type="ECO:0000313" key="13">
    <source>
        <dbReference type="Proteomes" id="UP001139887"/>
    </source>
</evidence>
<evidence type="ECO:0000256" key="4">
    <source>
        <dbReference type="ARBA" id="ARBA00022827"/>
    </source>
</evidence>
<dbReference type="CDD" id="cd06183">
    <property type="entry name" value="cyt_b5_reduct_like"/>
    <property type="match status" value="1"/>
</dbReference>
<dbReference type="InterPro" id="IPR017927">
    <property type="entry name" value="FAD-bd_FR_type"/>
</dbReference>
<protein>
    <recommendedName>
        <fullName evidence="8">NADH-cytochrome b5 reductase</fullName>
        <ecNumber evidence="8">1.6.2.2</ecNumber>
    </recommendedName>
</protein>
<dbReference type="AlphaFoldDB" id="A0A9W8IHL6"/>
<dbReference type="InterPro" id="IPR001834">
    <property type="entry name" value="CBR-like"/>
</dbReference>
<dbReference type="PRINTS" id="PR00371">
    <property type="entry name" value="FPNCR"/>
</dbReference>
<dbReference type="InterPro" id="IPR008333">
    <property type="entry name" value="Cbr1-like_FAD-bd_dom"/>
</dbReference>
<keyword evidence="10" id="KW-0472">Membrane</keyword>
<evidence type="ECO:0000313" key="12">
    <source>
        <dbReference type="EMBL" id="KAJ2851599.1"/>
    </source>
</evidence>
<feature type="transmembrane region" description="Helical" evidence="10">
    <location>
        <begin position="41"/>
        <end position="59"/>
    </location>
</feature>
<feature type="binding site" evidence="7">
    <location>
        <position position="163"/>
    </location>
    <ligand>
        <name>FAD</name>
        <dbReference type="ChEBI" id="CHEBI:57692"/>
    </ligand>
</feature>
<dbReference type="InterPro" id="IPR039261">
    <property type="entry name" value="FNR_nucleotide-bd"/>
</dbReference>
<reference evidence="12" key="1">
    <citation type="submission" date="2022-07" db="EMBL/GenBank/DDBJ databases">
        <title>Phylogenomic reconstructions and comparative analyses of Kickxellomycotina fungi.</title>
        <authorList>
            <person name="Reynolds N.K."/>
            <person name="Stajich J.E."/>
            <person name="Barry K."/>
            <person name="Grigoriev I.V."/>
            <person name="Crous P."/>
            <person name="Smith M.E."/>
        </authorList>
    </citation>
    <scope>NUCLEOTIDE SEQUENCE</scope>
    <source>
        <strain evidence="12">NRRL 1566</strain>
    </source>
</reference>
<keyword evidence="4 7" id="KW-0274">FAD</keyword>
<dbReference type="Pfam" id="PF00175">
    <property type="entry name" value="NAD_binding_1"/>
    <property type="match status" value="1"/>
</dbReference>
<dbReference type="OrthoDB" id="432685at2759"/>
<keyword evidence="10" id="KW-0812">Transmembrane</keyword>
<dbReference type="PROSITE" id="PS51384">
    <property type="entry name" value="FAD_FR"/>
    <property type="match status" value="1"/>
</dbReference>
<dbReference type="InterPro" id="IPR001709">
    <property type="entry name" value="Flavoprot_Pyr_Nucl_cyt_Rdtase"/>
</dbReference>
<evidence type="ECO:0000256" key="5">
    <source>
        <dbReference type="ARBA" id="ARBA00023002"/>
    </source>
</evidence>
<evidence type="ECO:0000256" key="7">
    <source>
        <dbReference type="PIRSR" id="PIRSR601834-1"/>
    </source>
</evidence>
<comment type="caution">
    <text evidence="12">The sequence shown here is derived from an EMBL/GenBank/DDBJ whole genome shotgun (WGS) entry which is preliminary data.</text>
</comment>
<keyword evidence="13" id="KW-1185">Reference proteome</keyword>
<evidence type="ECO:0000256" key="10">
    <source>
        <dbReference type="SAM" id="Phobius"/>
    </source>
</evidence>
<dbReference type="Gene3D" id="2.40.30.10">
    <property type="entry name" value="Translation factors"/>
    <property type="match status" value="1"/>
</dbReference>
<dbReference type="InterPro" id="IPR017938">
    <property type="entry name" value="Riboflavin_synthase-like_b-brl"/>
</dbReference>
<dbReference type="PRINTS" id="PR00406">
    <property type="entry name" value="CYTB5RDTASE"/>
</dbReference>
<evidence type="ECO:0000256" key="1">
    <source>
        <dbReference type="ARBA" id="ARBA00001974"/>
    </source>
</evidence>
<evidence type="ECO:0000256" key="3">
    <source>
        <dbReference type="ARBA" id="ARBA00022630"/>
    </source>
</evidence>
<feature type="binding site" evidence="7">
    <location>
        <position position="173"/>
    </location>
    <ligand>
        <name>FAD</name>
        <dbReference type="ChEBI" id="CHEBI:57692"/>
    </ligand>
</feature>
<dbReference type="GO" id="GO:0090524">
    <property type="term" value="F:cytochrome-b5 reductase activity, acting on NADH"/>
    <property type="evidence" value="ECO:0007669"/>
    <property type="project" value="UniProtKB-EC"/>
</dbReference>
<dbReference type="EC" id="1.6.2.2" evidence="8"/>
<evidence type="ECO:0000256" key="2">
    <source>
        <dbReference type="ARBA" id="ARBA00006105"/>
    </source>
</evidence>
<keyword evidence="3 7" id="KW-0285">Flavoprotein</keyword>
<dbReference type="InterPro" id="IPR001433">
    <property type="entry name" value="OxRdtase_FAD/NAD-bd"/>
</dbReference>
<evidence type="ECO:0000259" key="11">
    <source>
        <dbReference type="PROSITE" id="PS51384"/>
    </source>
</evidence>
<gene>
    <name evidence="12" type="ORF">IWW36_000922</name>
</gene>
<accession>A0A9W8IHL6</accession>
<comment type="similarity">
    <text evidence="2 8">Belongs to the flavoprotein pyridine nucleotide cytochrome reductase family.</text>
</comment>
<keyword evidence="6 8" id="KW-0520">NAD</keyword>